<evidence type="ECO:0000313" key="2">
    <source>
        <dbReference type="EMBL" id="OWK98677.1"/>
    </source>
</evidence>
<protein>
    <submittedName>
        <fullName evidence="2">N-acetyltransferase</fullName>
    </submittedName>
</protein>
<name>A0A246BAJ2_9FLAO</name>
<dbReference type="Proteomes" id="UP000197587">
    <property type="component" value="Unassembled WGS sequence"/>
</dbReference>
<evidence type="ECO:0000313" key="3">
    <source>
        <dbReference type="Proteomes" id="UP000197587"/>
    </source>
</evidence>
<dbReference type="PROSITE" id="PS51186">
    <property type="entry name" value="GNAT"/>
    <property type="match status" value="1"/>
</dbReference>
<keyword evidence="2" id="KW-0808">Transferase</keyword>
<accession>A0A246BAJ2</accession>
<sequence length="172" mass="20833">MEYLQVHSFDDFRAQQIFQSYCETFPEDERRSEKQFQSLFSNPNVKVFSVLKDLKNIGYLIVWELSNSVFVEHFEIFSEYRSLKYGSEIIADLFRDYSHIILEAEPETLNDDAQRRIEFYKRNGFRIIDEQYIQPSYGEGKSPLNLWLLANWQPEKLEWIKEEIYDIVYRKL</sequence>
<organism evidence="2 3">
    <name type="scientific">Kaistella haifensis DSM 19056</name>
    <dbReference type="NCBI Taxonomy" id="1450526"/>
    <lineage>
        <taxon>Bacteria</taxon>
        <taxon>Pseudomonadati</taxon>
        <taxon>Bacteroidota</taxon>
        <taxon>Flavobacteriia</taxon>
        <taxon>Flavobacteriales</taxon>
        <taxon>Weeksellaceae</taxon>
        <taxon>Chryseobacterium group</taxon>
        <taxon>Kaistella</taxon>
    </lineage>
</organism>
<feature type="domain" description="N-acetyltransferase" evidence="1">
    <location>
        <begin position="4"/>
        <end position="144"/>
    </location>
</feature>
<dbReference type="SUPFAM" id="SSF55729">
    <property type="entry name" value="Acyl-CoA N-acyltransferases (Nat)"/>
    <property type="match status" value="1"/>
</dbReference>
<keyword evidence="3" id="KW-1185">Reference proteome</keyword>
<dbReference type="GO" id="GO:0016747">
    <property type="term" value="F:acyltransferase activity, transferring groups other than amino-acyl groups"/>
    <property type="evidence" value="ECO:0007669"/>
    <property type="project" value="InterPro"/>
</dbReference>
<dbReference type="InterPro" id="IPR000182">
    <property type="entry name" value="GNAT_dom"/>
</dbReference>
<proteinExistence type="predicted"/>
<dbReference type="Pfam" id="PF00583">
    <property type="entry name" value="Acetyltransf_1"/>
    <property type="match status" value="1"/>
</dbReference>
<comment type="caution">
    <text evidence="2">The sequence shown here is derived from an EMBL/GenBank/DDBJ whole genome shotgun (WGS) entry which is preliminary data.</text>
</comment>
<dbReference type="Gene3D" id="3.40.630.30">
    <property type="match status" value="1"/>
</dbReference>
<reference evidence="2 3" key="1">
    <citation type="submission" date="2014-01" db="EMBL/GenBank/DDBJ databases">
        <authorList>
            <consortium name="Genome Consortium for Active Teaching"/>
            <person name="Sontag T.C."/>
            <person name="Newman J.D."/>
        </authorList>
    </citation>
    <scope>NUCLEOTIDE SEQUENCE [LARGE SCALE GENOMIC DNA]</scope>
    <source>
        <strain evidence="2 3">DSM 19056</strain>
    </source>
</reference>
<dbReference type="RefSeq" id="WP_031501705.1">
    <property type="nucleotide sequence ID" value="NZ_JASZ02000007.1"/>
</dbReference>
<evidence type="ECO:0000259" key="1">
    <source>
        <dbReference type="PROSITE" id="PS51186"/>
    </source>
</evidence>
<dbReference type="EMBL" id="JASZ02000007">
    <property type="protein sequence ID" value="OWK98677.1"/>
    <property type="molecule type" value="Genomic_DNA"/>
</dbReference>
<gene>
    <name evidence="2" type="ORF">AP75_05055</name>
</gene>
<reference evidence="2 3" key="2">
    <citation type="submission" date="2017-05" db="EMBL/GenBank/DDBJ databases">
        <title>Genome of Chryseobacterium haifense.</title>
        <authorList>
            <person name="Newman J.D."/>
        </authorList>
    </citation>
    <scope>NUCLEOTIDE SEQUENCE [LARGE SCALE GENOMIC DNA]</scope>
    <source>
        <strain evidence="2 3">DSM 19056</strain>
    </source>
</reference>
<dbReference type="AlphaFoldDB" id="A0A246BAJ2"/>
<dbReference type="InterPro" id="IPR016181">
    <property type="entry name" value="Acyl_CoA_acyltransferase"/>
</dbReference>